<evidence type="ECO:0000256" key="1">
    <source>
        <dbReference type="SAM" id="MobiDB-lite"/>
    </source>
</evidence>
<name>A0A2N5TD26_9BASI</name>
<feature type="region of interest" description="Disordered" evidence="1">
    <location>
        <begin position="1"/>
        <end position="21"/>
    </location>
</feature>
<accession>A0A2N5TD26</accession>
<reference evidence="2 3" key="1">
    <citation type="submission" date="2017-11" db="EMBL/GenBank/DDBJ databases">
        <title>De novo assembly and phasing of dikaryotic genomes from two isolates of Puccinia coronata f. sp. avenae, the causal agent of oat crown rust.</title>
        <authorList>
            <person name="Miller M.E."/>
            <person name="Zhang Y."/>
            <person name="Omidvar V."/>
            <person name="Sperschneider J."/>
            <person name="Schwessinger B."/>
            <person name="Raley C."/>
            <person name="Palmer J.M."/>
            <person name="Garnica D."/>
            <person name="Upadhyaya N."/>
            <person name="Rathjen J."/>
            <person name="Taylor J.M."/>
            <person name="Park R.F."/>
            <person name="Dodds P.N."/>
            <person name="Hirsch C.D."/>
            <person name="Kianian S.F."/>
            <person name="Figueroa M."/>
        </authorList>
    </citation>
    <scope>NUCLEOTIDE SEQUENCE [LARGE SCALE GENOMIC DNA]</scope>
    <source>
        <strain evidence="2">12SD80</strain>
    </source>
</reference>
<evidence type="ECO:0000313" key="2">
    <source>
        <dbReference type="EMBL" id="PLW23370.1"/>
    </source>
</evidence>
<organism evidence="2 3">
    <name type="scientific">Puccinia coronata f. sp. avenae</name>
    <dbReference type="NCBI Taxonomy" id="200324"/>
    <lineage>
        <taxon>Eukaryota</taxon>
        <taxon>Fungi</taxon>
        <taxon>Dikarya</taxon>
        <taxon>Basidiomycota</taxon>
        <taxon>Pucciniomycotina</taxon>
        <taxon>Pucciniomycetes</taxon>
        <taxon>Pucciniales</taxon>
        <taxon>Pucciniaceae</taxon>
        <taxon>Puccinia</taxon>
    </lineage>
</organism>
<dbReference type="AlphaFoldDB" id="A0A2N5TD26"/>
<evidence type="ECO:0000313" key="3">
    <source>
        <dbReference type="Proteomes" id="UP000235392"/>
    </source>
</evidence>
<gene>
    <name evidence="2" type="ORF">PCASD_11905</name>
</gene>
<dbReference type="Proteomes" id="UP000235392">
    <property type="component" value="Unassembled WGS sequence"/>
</dbReference>
<comment type="caution">
    <text evidence="2">The sequence shown here is derived from an EMBL/GenBank/DDBJ whole genome shotgun (WGS) entry which is preliminary data.</text>
</comment>
<dbReference type="EMBL" id="PGCI01000635">
    <property type="protein sequence ID" value="PLW23370.1"/>
    <property type="molecule type" value="Genomic_DNA"/>
</dbReference>
<protein>
    <submittedName>
        <fullName evidence="2">Uncharacterized protein</fullName>
    </submittedName>
</protein>
<proteinExistence type="predicted"/>
<sequence>MENEESVVNNEDRVDHTPGGNVVSLRRSHGISRGADLCTRLPEAQLPSFLCRLHVVDNLTLRIIFWIHGRNIGISPFGRDWDAHLHCSGTSVDWLIQKFRISYMPSHIVVTTSLPAGCIRRKGLNLNRYVYDIS</sequence>